<dbReference type="PANTHER" id="PTHR32347:SF23">
    <property type="entry name" value="BLL5650 PROTEIN"/>
    <property type="match status" value="1"/>
</dbReference>
<evidence type="ECO:0000313" key="5">
    <source>
        <dbReference type="EMBL" id="QQM30208.1"/>
    </source>
</evidence>
<sequence>MSFVKFALVFAAGALVAFVPGSALADQTYQIAVADPSRKARRVPVEMRPFPEEILRSCKIGFGQPVSVVAPVSGRLTLDVADGREVAPGDVIARYDTEALERRAEEIRLDLDYMRARLDYRSGSYRENTRAIHSLDEAEKAAARDYLADQYAEMKRLYGQGRLALGRYQEARRKLNEADAALERERRVNALERQEADLEIIRLTHDVRKRENALAEAEEKLDNAVVRATAAGRLVDVETTTAVDGKLTVDEGDRLALLVDPGQLGARLQFSNAEMRLVRNAEITVTPEDDGKPRSAGISAVRALENPAERARGALSTEVEVAFRDPAGPALLNQTATCRFAKPSVRPEPAVPVSAVVIKNDQTFVRKDEGEEQKLIRVELGDISDDYIRVLSGLNPGDFVLD</sequence>
<organism evidence="5 6">
    <name type="scientific">Martelella lutilitoris</name>
    <dbReference type="NCBI Taxonomy" id="2583532"/>
    <lineage>
        <taxon>Bacteria</taxon>
        <taxon>Pseudomonadati</taxon>
        <taxon>Pseudomonadota</taxon>
        <taxon>Alphaproteobacteria</taxon>
        <taxon>Hyphomicrobiales</taxon>
        <taxon>Aurantimonadaceae</taxon>
        <taxon>Martelella</taxon>
    </lineage>
</organism>
<evidence type="ECO:0000256" key="3">
    <source>
        <dbReference type="SAM" id="Coils"/>
    </source>
</evidence>
<dbReference type="InterPro" id="IPR050465">
    <property type="entry name" value="UPF0194_transport"/>
</dbReference>
<dbReference type="PANTHER" id="PTHR32347">
    <property type="entry name" value="EFFLUX SYSTEM COMPONENT YKNX-RELATED"/>
    <property type="match status" value="1"/>
</dbReference>
<proteinExistence type="predicted"/>
<feature type="coiled-coil region" evidence="3">
    <location>
        <begin position="165"/>
        <end position="227"/>
    </location>
</feature>
<evidence type="ECO:0000256" key="1">
    <source>
        <dbReference type="ARBA" id="ARBA00004196"/>
    </source>
</evidence>
<keyword evidence="2 3" id="KW-0175">Coiled coil</keyword>
<accession>A0A7T7HJD4</accession>
<dbReference type="EMBL" id="CP066786">
    <property type="protein sequence ID" value="QQM30208.1"/>
    <property type="molecule type" value="Genomic_DNA"/>
</dbReference>
<dbReference type="AlphaFoldDB" id="A0A7T7HJD4"/>
<keyword evidence="4" id="KW-0732">Signal</keyword>
<gene>
    <name evidence="5" type="ORF">JET14_18360</name>
</gene>
<dbReference type="Proteomes" id="UP000596083">
    <property type="component" value="Chromosome"/>
</dbReference>
<dbReference type="Gene3D" id="2.40.420.20">
    <property type="match status" value="1"/>
</dbReference>
<reference evidence="5 6" key="1">
    <citation type="submission" date="2020-12" db="EMBL/GenBank/DDBJ databases">
        <authorList>
            <person name="Zheng R.K."/>
            <person name="Sun C.M."/>
        </authorList>
    </citation>
    <scope>NUCLEOTIDE SEQUENCE [LARGE SCALE GENOMIC DNA]</scope>
    <source>
        <strain evidence="5 6">ZRK001</strain>
    </source>
</reference>
<comment type="subcellular location">
    <subcellularLocation>
        <location evidence="1">Cell envelope</location>
    </subcellularLocation>
</comment>
<dbReference type="KEGG" id="mlut:JET14_18360"/>
<protein>
    <submittedName>
        <fullName evidence="5">Biotin/lipoyl-binding protein</fullName>
    </submittedName>
</protein>
<feature type="chain" id="PRO_5032409022" evidence="4">
    <location>
        <begin position="26"/>
        <end position="402"/>
    </location>
</feature>
<feature type="signal peptide" evidence="4">
    <location>
        <begin position="1"/>
        <end position="25"/>
    </location>
</feature>
<evidence type="ECO:0000313" key="6">
    <source>
        <dbReference type="Proteomes" id="UP000596083"/>
    </source>
</evidence>
<evidence type="ECO:0000256" key="4">
    <source>
        <dbReference type="SAM" id="SignalP"/>
    </source>
</evidence>
<evidence type="ECO:0000256" key="2">
    <source>
        <dbReference type="ARBA" id="ARBA00023054"/>
    </source>
</evidence>
<dbReference type="GO" id="GO:0030313">
    <property type="term" value="C:cell envelope"/>
    <property type="evidence" value="ECO:0007669"/>
    <property type="project" value="UniProtKB-SubCell"/>
</dbReference>
<dbReference type="RefSeq" id="WP_200335411.1">
    <property type="nucleotide sequence ID" value="NZ_CP066786.1"/>
</dbReference>
<name>A0A7T7HJD4_9HYPH</name>